<dbReference type="Pfam" id="PF00753">
    <property type="entry name" value="Lactamase_B"/>
    <property type="match status" value="1"/>
</dbReference>
<name>A0A3R9YXK5_9ENTE</name>
<dbReference type="OrthoDB" id="2173042at2"/>
<dbReference type="EMBL" id="PXZH01000001">
    <property type="protein sequence ID" value="RST89763.1"/>
    <property type="molecule type" value="Genomic_DNA"/>
</dbReference>
<dbReference type="InterPro" id="IPR036866">
    <property type="entry name" value="RibonucZ/Hydroxyglut_hydro"/>
</dbReference>
<dbReference type="InterPro" id="IPR052159">
    <property type="entry name" value="Competence_DNA_uptake"/>
</dbReference>
<gene>
    <name evidence="3" type="ORF">C7P63_01410</name>
</gene>
<comment type="caution">
    <text evidence="3">The sequence shown here is derived from an EMBL/GenBank/DDBJ whole genome shotgun (WGS) entry which is preliminary data.</text>
</comment>
<dbReference type="Pfam" id="PF07538">
    <property type="entry name" value="ChW"/>
    <property type="match status" value="6"/>
</dbReference>
<dbReference type="InterPro" id="IPR006637">
    <property type="entry name" value="ChW"/>
</dbReference>
<dbReference type="PANTHER" id="PTHR30619">
    <property type="entry name" value="DNA INTERNALIZATION/COMPETENCE PROTEIN COMEC/REC2"/>
    <property type="match status" value="1"/>
</dbReference>
<accession>A0A3R9YXK5</accession>
<dbReference type="SUPFAM" id="SSF56281">
    <property type="entry name" value="Metallo-hydrolase/oxidoreductase"/>
    <property type="match status" value="1"/>
</dbReference>
<reference evidence="3 4" key="1">
    <citation type="submission" date="2018-03" db="EMBL/GenBank/DDBJ databases">
        <authorList>
            <person name="Gulvik C.A."/>
        </authorList>
    </citation>
    <scope>NUCLEOTIDE SEQUENCE [LARGE SCALE GENOMIC DNA]</scope>
    <source>
        <strain evidence="3 4">JCM 31581</strain>
    </source>
</reference>
<organism evidence="3 4">
    <name type="scientific">Vagococcus humatus</name>
    <dbReference type="NCBI Taxonomy" id="1889241"/>
    <lineage>
        <taxon>Bacteria</taxon>
        <taxon>Bacillati</taxon>
        <taxon>Bacillota</taxon>
        <taxon>Bacilli</taxon>
        <taxon>Lactobacillales</taxon>
        <taxon>Enterococcaceae</taxon>
        <taxon>Vagococcus</taxon>
    </lineage>
</organism>
<dbReference type="AlphaFoldDB" id="A0A3R9YXK5"/>
<feature type="domain" description="Metallo-beta-lactamase" evidence="2">
    <location>
        <begin position="362"/>
        <end position="558"/>
    </location>
</feature>
<proteinExistence type="predicted"/>
<dbReference type="SMART" id="SM00728">
    <property type="entry name" value="ChW"/>
    <property type="match status" value="6"/>
</dbReference>
<dbReference type="InterPro" id="IPR001279">
    <property type="entry name" value="Metallo-B-lactamas"/>
</dbReference>
<dbReference type="CDD" id="cd07731">
    <property type="entry name" value="ComA-like_MBL-fold"/>
    <property type="match status" value="1"/>
</dbReference>
<dbReference type="RefSeq" id="WP_125942373.1">
    <property type="nucleotide sequence ID" value="NZ_PXZH01000001.1"/>
</dbReference>
<dbReference type="InterPro" id="IPR035681">
    <property type="entry name" value="ComA-like_MBL"/>
</dbReference>
<evidence type="ECO:0000313" key="3">
    <source>
        <dbReference type="EMBL" id="RST89763.1"/>
    </source>
</evidence>
<feature type="chain" id="PRO_5039160256" description="Metallo-beta-lactamase domain-containing protein" evidence="1">
    <location>
        <begin position="27"/>
        <end position="600"/>
    </location>
</feature>
<keyword evidence="4" id="KW-1185">Reference proteome</keyword>
<keyword evidence="1" id="KW-0732">Signal</keyword>
<dbReference type="SMART" id="SM00849">
    <property type="entry name" value="Lactamase_B"/>
    <property type="match status" value="1"/>
</dbReference>
<evidence type="ECO:0000259" key="2">
    <source>
        <dbReference type="SMART" id="SM00849"/>
    </source>
</evidence>
<feature type="signal peptide" evidence="1">
    <location>
        <begin position="1"/>
        <end position="26"/>
    </location>
</feature>
<protein>
    <recommendedName>
        <fullName evidence="2">Metallo-beta-lactamase domain-containing protein</fullName>
    </recommendedName>
</protein>
<evidence type="ECO:0000313" key="4">
    <source>
        <dbReference type="Proteomes" id="UP000277864"/>
    </source>
</evidence>
<dbReference type="PANTHER" id="PTHR30619:SF7">
    <property type="entry name" value="BETA-LACTAMASE DOMAIN PROTEIN"/>
    <property type="match status" value="1"/>
</dbReference>
<sequence length="600" mass="65860">MQVKKKWLVALGCLFLFGFSSQQVQGVEANQATDNPQVSYRTHVENLGWQQYVNDGKTSGTTGQAKRLEGVQLRVDPGNYVGNITYRTHIQDYGWEKDFVSDGQVSGTTGQAKRLEAIQIKLTGQLAQHYDVYYRVHAENFGWLDWAKNGGSAGTAGFAYRLEGLQVQIIPKNKPAPGREGQGFIQYQQPNIRYQTHVETLGWQNWQQNGHYAGTTGKRLRLEAVKSSLSNLPANVTGGVSYRTHIQDYGWEKNWQADGSMSGTSGQGKRLEAIQLKLTGNALRHYDVYYRVHAQNFGWLGWAKNGESAGTAGFGYRLEAIQMKVVRKNSPAPGSTKGAFKQYVKPVNPNLTSQVHFINVGQGDATLIQTGRENILIDGGTRRSGNIILAYLRQIGVHSLQAVVATHPDADHIGGLTPVINQMPVGQVYAPRVSHTTNTYKQFLQAVKGKGLGIKEARNGVTIPSAAPGVSLKFVGPVRSYSQSQLNDWSGVLLYQTQQKKMLFTGDAEARAERDMLQAGVLSPVDVLKVSHHGSSGASTTAFLQTIRPKYAVISVGRNSYGHPTSQVLNRLSQVGASVYRTDQMGNIVVTVQANQLTIR</sequence>
<dbReference type="Gene3D" id="3.60.15.10">
    <property type="entry name" value="Ribonuclease Z/Hydroxyacylglutathione hydrolase-like"/>
    <property type="match status" value="1"/>
</dbReference>
<dbReference type="Proteomes" id="UP000277864">
    <property type="component" value="Unassembled WGS sequence"/>
</dbReference>
<evidence type="ECO:0000256" key="1">
    <source>
        <dbReference type="SAM" id="SignalP"/>
    </source>
</evidence>